<gene>
    <name evidence="2" type="ORF">C7383_1258</name>
</gene>
<comment type="caution">
    <text evidence="2">The sequence shown here is derived from an EMBL/GenBank/DDBJ whole genome shotgun (WGS) entry which is preliminary data.</text>
</comment>
<sequence>MQCKRCKTYFDYEKHYGICPKCAAFNRPDGKDDMEYFAEEGKDRFGMSEDYRQPGMSGVHEQLHDKYDSGEPHKKVTYSYKTNTDEKRGKGRGALKKKLVVAVIIIILAAAAAVFIADSAEKRNKEMTTVKDITEVRKLRGEYITSGYTSFRFDGARVMENEVLDEFMPEGKKLVVVTASVQKNYRKSPDEDTEMQYGSLYAECGTAYLNPVEQYSLENARLEGFFDFEAASPYISLENGEIKLLFVTDDTAEDIDICIPGWSSYEQEGIPEFICRVNLQIEEGVAS</sequence>
<keyword evidence="1" id="KW-0472">Membrane</keyword>
<dbReference type="EMBL" id="QGGY01000025">
    <property type="protein sequence ID" value="PWJ72013.1"/>
    <property type="molecule type" value="Genomic_DNA"/>
</dbReference>
<keyword evidence="1" id="KW-0812">Transmembrane</keyword>
<proteinExistence type="predicted"/>
<dbReference type="AlphaFoldDB" id="A0AB73SXG3"/>
<protein>
    <submittedName>
        <fullName evidence="2">Uncharacterized protein</fullName>
    </submittedName>
</protein>
<keyword evidence="1" id="KW-1133">Transmembrane helix</keyword>
<dbReference type="RefSeq" id="WP_109748817.1">
    <property type="nucleotide sequence ID" value="NZ_JANKBI010000001.1"/>
</dbReference>
<reference evidence="2 3" key="1">
    <citation type="submission" date="2018-05" db="EMBL/GenBank/DDBJ databases">
        <authorList>
            <person name="Goeker M."/>
            <person name="Huntemann M."/>
            <person name="Clum A."/>
            <person name="Pillay M."/>
            <person name="Palaniappan K."/>
            <person name="Varghese N."/>
            <person name="Mikhailova N."/>
            <person name="Stamatis D."/>
            <person name="Reddy T."/>
            <person name="Daum C."/>
            <person name="Shapiro N."/>
            <person name="Ivanova N."/>
            <person name="Kyrpides N."/>
            <person name="Woyke T."/>
        </authorList>
    </citation>
    <scope>NUCLEOTIDE SEQUENCE [LARGE SCALE GENOMIC DNA]</scope>
    <source>
        <strain evidence="2 3">DSM 26524</strain>
    </source>
</reference>
<evidence type="ECO:0000256" key="1">
    <source>
        <dbReference type="SAM" id="Phobius"/>
    </source>
</evidence>
<evidence type="ECO:0000313" key="3">
    <source>
        <dbReference type="Proteomes" id="UP000245412"/>
    </source>
</evidence>
<name>A0AB73SXG3_9FIRM</name>
<accession>A0AB73SXG3</accession>
<feature type="transmembrane region" description="Helical" evidence="1">
    <location>
        <begin position="99"/>
        <end position="117"/>
    </location>
</feature>
<dbReference type="Proteomes" id="UP000245412">
    <property type="component" value="Unassembled WGS sequence"/>
</dbReference>
<keyword evidence="3" id="KW-1185">Reference proteome</keyword>
<organism evidence="2 3">
    <name type="scientific">Murimonas intestini</name>
    <dbReference type="NCBI Taxonomy" id="1337051"/>
    <lineage>
        <taxon>Bacteria</taxon>
        <taxon>Bacillati</taxon>
        <taxon>Bacillota</taxon>
        <taxon>Clostridia</taxon>
        <taxon>Lachnospirales</taxon>
        <taxon>Lachnospiraceae</taxon>
        <taxon>Murimonas</taxon>
    </lineage>
</organism>
<evidence type="ECO:0000313" key="2">
    <source>
        <dbReference type="EMBL" id="PWJ72013.1"/>
    </source>
</evidence>